<accession>A0A0A8Y8T3</accession>
<dbReference type="EMBL" id="GBRH01275701">
    <property type="protein sequence ID" value="JAD22194.1"/>
    <property type="molecule type" value="Transcribed_RNA"/>
</dbReference>
<reference evidence="1" key="2">
    <citation type="journal article" date="2015" name="Data Brief">
        <title>Shoot transcriptome of the giant reed, Arundo donax.</title>
        <authorList>
            <person name="Barrero R.A."/>
            <person name="Guerrero F.D."/>
            <person name="Moolhuijzen P."/>
            <person name="Goolsby J.A."/>
            <person name="Tidwell J."/>
            <person name="Bellgard S.E."/>
            <person name="Bellgard M.I."/>
        </authorList>
    </citation>
    <scope>NUCLEOTIDE SEQUENCE</scope>
    <source>
        <tissue evidence="1">Shoot tissue taken approximately 20 cm above the soil surface</tissue>
    </source>
</reference>
<proteinExistence type="predicted"/>
<evidence type="ECO:0000313" key="1">
    <source>
        <dbReference type="EMBL" id="JAD22194.1"/>
    </source>
</evidence>
<protein>
    <submittedName>
        <fullName evidence="1">ATGSL07 (Glucan synthase-like 7)</fullName>
    </submittedName>
</protein>
<reference evidence="1" key="1">
    <citation type="submission" date="2014-09" db="EMBL/GenBank/DDBJ databases">
        <authorList>
            <person name="Magalhaes I.L.F."/>
            <person name="Oliveira U."/>
            <person name="Santos F.R."/>
            <person name="Vidigal T.H.D.A."/>
            <person name="Brescovit A.D."/>
            <person name="Santos A.J."/>
        </authorList>
    </citation>
    <scope>NUCLEOTIDE SEQUENCE</scope>
    <source>
        <tissue evidence="1">Shoot tissue taken approximately 20 cm above the soil surface</tissue>
    </source>
</reference>
<organism evidence="1">
    <name type="scientific">Arundo donax</name>
    <name type="common">Giant reed</name>
    <name type="synonym">Donax arundinaceus</name>
    <dbReference type="NCBI Taxonomy" id="35708"/>
    <lineage>
        <taxon>Eukaryota</taxon>
        <taxon>Viridiplantae</taxon>
        <taxon>Streptophyta</taxon>
        <taxon>Embryophyta</taxon>
        <taxon>Tracheophyta</taxon>
        <taxon>Spermatophyta</taxon>
        <taxon>Magnoliopsida</taxon>
        <taxon>Liliopsida</taxon>
        <taxon>Poales</taxon>
        <taxon>Poaceae</taxon>
        <taxon>PACMAD clade</taxon>
        <taxon>Arundinoideae</taxon>
        <taxon>Arundineae</taxon>
        <taxon>Arundo</taxon>
    </lineage>
</organism>
<name>A0A0A8Y8T3_ARUDO</name>
<sequence length="21" mass="2407">MLLLVLHIAFLKSKCLPEPIK</sequence>
<dbReference type="AlphaFoldDB" id="A0A0A8Y8T3"/>